<protein>
    <submittedName>
        <fullName evidence="1">Uncharacterized protein (DUF4415 family)</fullName>
    </submittedName>
</protein>
<accession>A0ABV2L2H6</accession>
<dbReference type="RefSeq" id="WP_354465452.1">
    <property type="nucleotide sequence ID" value="NZ_JBEPMM010000001.1"/>
</dbReference>
<dbReference type="Pfam" id="PF14384">
    <property type="entry name" value="BrnA_antitoxin"/>
    <property type="match status" value="1"/>
</dbReference>
<sequence length="114" mass="12559">MPIAPSGDVTNGNRVRFDVDLANLPPLTEAHKAECDALAAMPDAAIDYSDIPPLTEEFWTSAARGQFFRPTKTSTTVRIDSDVLAWLRGEGRGYQTRLNAILRREMLAALKKQG</sequence>
<evidence type="ECO:0000313" key="2">
    <source>
        <dbReference type="Proteomes" id="UP001549145"/>
    </source>
</evidence>
<reference evidence="1 2" key="1">
    <citation type="submission" date="2024-06" db="EMBL/GenBank/DDBJ databases">
        <title>Genomic Encyclopedia of Type Strains, Phase IV (KMG-IV): sequencing the most valuable type-strain genomes for metagenomic binning, comparative biology and taxonomic classification.</title>
        <authorList>
            <person name="Goeker M."/>
        </authorList>
    </citation>
    <scope>NUCLEOTIDE SEQUENCE [LARGE SCALE GENOMIC DNA]</scope>
    <source>
        <strain evidence="1 2">DSM 21331</strain>
    </source>
</reference>
<proteinExistence type="predicted"/>
<keyword evidence="2" id="KW-1185">Reference proteome</keyword>
<evidence type="ECO:0000313" key="1">
    <source>
        <dbReference type="EMBL" id="MET3690960.1"/>
    </source>
</evidence>
<comment type="caution">
    <text evidence="1">The sequence shown here is derived from an EMBL/GenBank/DDBJ whole genome shotgun (WGS) entry which is preliminary data.</text>
</comment>
<dbReference type="InterPro" id="IPR025528">
    <property type="entry name" value="BrnA_antitoxin"/>
</dbReference>
<organism evidence="1 2">
    <name type="scientific">Methylobacterium goesingense</name>
    <dbReference type="NCBI Taxonomy" id="243690"/>
    <lineage>
        <taxon>Bacteria</taxon>
        <taxon>Pseudomonadati</taxon>
        <taxon>Pseudomonadota</taxon>
        <taxon>Alphaproteobacteria</taxon>
        <taxon>Hyphomicrobiales</taxon>
        <taxon>Methylobacteriaceae</taxon>
        <taxon>Methylobacterium</taxon>
    </lineage>
</organism>
<gene>
    <name evidence="1" type="ORF">ABID43_000479</name>
</gene>
<dbReference type="Proteomes" id="UP001549145">
    <property type="component" value="Unassembled WGS sequence"/>
</dbReference>
<name>A0ABV2L2H6_9HYPH</name>
<dbReference type="EMBL" id="JBEPMM010000001">
    <property type="protein sequence ID" value="MET3690960.1"/>
    <property type="molecule type" value="Genomic_DNA"/>
</dbReference>